<evidence type="ECO:0000313" key="1">
    <source>
        <dbReference type="EMBL" id="CSD24982.1"/>
    </source>
</evidence>
<accession>A0A656APK0</accession>
<proteinExistence type="predicted"/>
<reference evidence="1 2" key="1">
    <citation type="submission" date="2015-07" db="EMBL/GenBank/DDBJ databases">
        <authorList>
            <consortium name="Pathogen Informatics"/>
        </authorList>
    </citation>
    <scope>NUCLEOTIDE SEQUENCE [LARGE SCALE GENOMIC DNA]</scope>
    <source>
        <strain evidence="1 2">A316</strain>
    </source>
</reference>
<gene>
    <name evidence="1" type="ORF">ERS013200_03672</name>
</gene>
<dbReference type="AntiFam" id="ANF00142">
    <property type="entry name" value="Shadow ORF (opposite yadG)"/>
</dbReference>
<protein>
    <submittedName>
        <fullName evidence="1">Uncharacterized protein</fullName>
    </submittedName>
</protein>
<name>A0A656APK0_VIBCL</name>
<sequence length="115" mass="13676">MLRCAKHFGSRTELHQITTVHHRYAISNVRNHTHIVSNQHATHIILLTQFANQIQDLVLNRHIQRGGRFIGDDQIRFTSQRDRNHHPLTHATRELVRILFKAIFRLRNTDLLHQR</sequence>
<dbReference type="Proteomes" id="UP000041770">
    <property type="component" value="Unassembled WGS sequence"/>
</dbReference>
<dbReference type="AlphaFoldDB" id="A0A656APK0"/>
<dbReference type="EMBL" id="CWQY01000041">
    <property type="protein sequence ID" value="CSD24982.1"/>
    <property type="molecule type" value="Genomic_DNA"/>
</dbReference>
<evidence type="ECO:0000313" key="2">
    <source>
        <dbReference type="Proteomes" id="UP000041770"/>
    </source>
</evidence>
<dbReference type="AntiFam" id="ANF00095">
    <property type="entry name" value="Shadow ORF (opposite ABC transporters)"/>
</dbReference>
<organism evidence="1 2">
    <name type="scientific">Vibrio cholerae</name>
    <dbReference type="NCBI Taxonomy" id="666"/>
    <lineage>
        <taxon>Bacteria</taxon>
        <taxon>Pseudomonadati</taxon>
        <taxon>Pseudomonadota</taxon>
        <taxon>Gammaproteobacteria</taxon>
        <taxon>Vibrionales</taxon>
        <taxon>Vibrionaceae</taxon>
        <taxon>Vibrio</taxon>
    </lineage>
</organism>